<dbReference type="InterPro" id="IPR036249">
    <property type="entry name" value="Thioredoxin-like_sf"/>
</dbReference>
<accession>A0ABW1XKN9</accession>
<evidence type="ECO:0000313" key="2">
    <source>
        <dbReference type="Proteomes" id="UP001596364"/>
    </source>
</evidence>
<protein>
    <submittedName>
        <fullName evidence="1">Glutaredoxin family protein</fullName>
    </submittedName>
</protein>
<keyword evidence="2" id="KW-1185">Reference proteome</keyword>
<gene>
    <name evidence="1" type="ORF">ACFP85_08205</name>
</gene>
<sequence length="75" mass="8460">MTSSLILYSTAECHLCEQAKALCEQLSLSVETIDIAFDDSLFALYGVRIPVLKRTDSGKELGWPFMQSDLQEFVR</sequence>
<dbReference type="EMBL" id="JBHSUS010000001">
    <property type="protein sequence ID" value="MFC6440126.1"/>
    <property type="molecule type" value="Genomic_DNA"/>
</dbReference>
<name>A0ABW1XKN9_9ALTE</name>
<dbReference type="InterPro" id="IPR008554">
    <property type="entry name" value="Glutaredoxin-like"/>
</dbReference>
<dbReference type="RefSeq" id="WP_131257009.1">
    <property type="nucleotide sequence ID" value="NZ_JBHSUS010000001.1"/>
</dbReference>
<dbReference type="Gene3D" id="3.40.30.10">
    <property type="entry name" value="Glutaredoxin"/>
    <property type="match status" value="1"/>
</dbReference>
<organism evidence="1 2">
    <name type="scientific">Pseudobowmanella zhangzhouensis</name>
    <dbReference type="NCBI Taxonomy" id="1537679"/>
    <lineage>
        <taxon>Bacteria</taxon>
        <taxon>Pseudomonadati</taxon>
        <taxon>Pseudomonadota</taxon>
        <taxon>Gammaproteobacteria</taxon>
        <taxon>Alteromonadales</taxon>
        <taxon>Alteromonadaceae</taxon>
    </lineage>
</organism>
<dbReference type="SUPFAM" id="SSF52833">
    <property type="entry name" value="Thioredoxin-like"/>
    <property type="match status" value="1"/>
</dbReference>
<reference evidence="2" key="1">
    <citation type="journal article" date="2019" name="Int. J. Syst. Evol. Microbiol.">
        <title>The Global Catalogue of Microorganisms (GCM) 10K type strain sequencing project: providing services to taxonomists for standard genome sequencing and annotation.</title>
        <authorList>
            <consortium name="The Broad Institute Genomics Platform"/>
            <consortium name="The Broad Institute Genome Sequencing Center for Infectious Disease"/>
            <person name="Wu L."/>
            <person name="Ma J."/>
        </authorList>
    </citation>
    <scope>NUCLEOTIDE SEQUENCE [LARGE SCALE GENOMIC DNA]</scope>
    <source>
        <strain evidence="2">CGMCC 1.16031</strain>
    </source>
</reference>
<dbReference type="Proteomes" id="UP001596364">
    <property type="component" value="Unassembled WGS sequence"/>
</dbReference>
<dbReference type="Pfam" id="PF05768">
    <property type="entry name" value="Glrx-like"/>
    <property type="match status" value="1"/>
</dbReference>
<comment type="caution">
    <text evidence="1">The sequence shown here is derived from an EMBL/GenBank/DDBJ whole genome shotgun (WGS) entry which is preliminary data.</text>
</comment>
<proteinExistence type="predicted"/>
<evidence type="ECO:0000313" key="1">
    <source>
        <dbReference type="EMBL" id="MFC6440126.1"/>
    </source>
</evidence>